<name>A0A5P8E819_9BACT</name>
<proteinExistence type="predicted"/>
<dbReference type="KEGG" id="alq:C7Y71_008740"/>
<gene>
    <name evidence="1" type="ORF">C7Y71_008740</name>
</gene>
<evidence type="ECO:0000313" key="2">
    <source>
        <dbReference type="Proteomes" id="UP000249375"/>
    </source>
</evidence>
<organism evidence="1 2">
    <name type="scientific">Pseudoprevotella muciniphila</name>
    <dbReference type="NCBI Taxonomy" id="2133944"/>
    <lineage>
        <taxon>Bacteria</taxon>
        <taxon>Pseudomonadati</taxon>
        <taxon>Bacteroidota</taxon>
        <taxon>Bacteroidia</taxon>
        <taxon>Bacteroidales</taxon>
        <taxon>Prevotellaceae</taxon>
        <taxon>Pseudoprevotella</taxon>
    </lineage>
</organism>
<dbReference type="AlphaFoldDB" id="A0A5P8E819"/>
<dbReference type="Proteomes" id="UP000249375">
    <property type="component" value="Chromosome"/>
</dbReference>
<dbReference type="EMBL" id="CP033459">
    <property type="protein sequence ID" value="QFQ13096.1"/>
    <property type="molecule type" value="Genomic_DNA"/>
</dbReference>
<accession>A0A5P8E819</accession>
<keyword evidence="2" id="KW-1185">Reference proteome</keyword>
<evidence type="ECO:0000313" key="1">
    <source>
        <dbReference type="EMBL" id="QFQ13096.1"/>
    </source>
</evidence>
<protein>
    <submittedName>
        <fullName evidence="1">Uncharacterized protein</fullName>
    </submittedName>
</protein>
<reference evidence="1 2" key="1">
    <citation type="submission" date="2018-11" db="EMBL/GenBank/DDBJ databases">
        <authorList>
            <person name="Na S.W."/>
            <person name="Baik M."/>
        </authorList>
    </citation>
    <scope>NUCLEOTIDE SEQUENCE [LARGE SCALE GENOMIC DNA]</scope>
    <source>
        <strain evidence="1 2">E39</strain>
    </source>
</reference>
<sequence>MWAFSASVGFILRPRLNGVLMALEGGGSGKVRVPFPEGEIGEKRGVGLQVGLQSGVTFSGNWGYKTLAHAYRVRGGQRAKKWSKV</sequence>